<sequence>MQRYLITIILAVALVFAFQYLKQLHLAFAVVLALACAPLMAWLCAPMFMDLATGWIGFSERAGRGALQGKYYSFDARRIRFFLVNDTIWVAESDLTGILGQAMTERERRQLGGEYGVVPGKRFRGFTEDGIMRLLSTRLGDRHSTRQIIRFKHWLQTDAFPNVRRLPGSSA</sequence>
<evidence type="ECO:0000313" key="3">
    <source>
        <dbReference type="Proteomes" id="UP001596086"/>
    </source>
</evidence>
<dbReference type="RefSeq" id="WP_379774940.1">
    <property type="nucleotide sequence ID" value="NZ_JBHSMZ010000016.1"/>
</dbReference>
<keyword evidence="1" id="KW-0812">Transmembrane</keyword>
<protein>
    <recommendedName>
        <fullName evidence="4">Bro-N domain-containing protein</fullName>
    </recommendedName>
</protein>
<dbReference type="EMBL" id="JBHSMZ010000016">
    <property type="protein sequence ID" value="MFC5551208.1"/>
    <property type="molecule type" value="Genomic_DNA"/>
</dbReference>
<proteinExistence type="predicted"/>
<evidence type="ECO:0000256" key="1">
    <source>
        <dbReference type="SAM" id="Phobius"/>
    </source>
</evidence>
<name>A0ABW0S2M5_9BURK</name>
<comment type="caution">
    <text evidence="2">The sequence shown here is derived from an EMBL/GenBank/DDBJ whole genome shotgun (WGS) entry which is preliminary data.</text>
</comment>
<reference evidence="3" key="1">
    <citation type="journal article" date="2019" name="Int. J. Syst. Evol. Microbiol.">
        <title>The Global Catalogue of Microorganisms (GCM) 10K type strain sequencing project: providing services to taxonomists for standard genome sequencing and annotation.</title>
        <authorList>
            <consortium name="The Broad Institute Genomics Platform"/>
            <consortium name="The Broad Institute Genome Sequencing Center for Infectious Disease"/>
            <person name="Wu L."/>
            <person name="Ma J."/>
        </authorList>
    </citation>
    <scope>NUCLEOTIDE SEQUENCE [LARGE SCALE GENOMIC DNA]</scope>
    <source>
        <strain evidence="3">CGMCC 4.5798</strain>
    </source>
</reference>
<evidence type="ECO:0000313" key="2">
    <source>
        <dbReference type="EMBL" id="MFC5551208.1"/>
    </source>
</evidence>
<evidence type="ECO:0008006" key="4">
    <source>
        <dbReference type="Google" id="ProtNLM"/>
    </source>
</evidence>
<feature type="transmembrane region" description="Helical" evidence="1">
    <location>
        <begin position="27"/>
        <end position="49"/>
    </location>
</feature>
<gene>
    <name evidence="2" type="ORF">ACFPO9_22030</name>
</gene>
<accession>A0ABW0S2M5</accession>
<dbReference type="Proteomes" id="UP001596086">
    <property type="component" value="Unassembled WGS sequence"/>
</dbReference>
<keyword evidence="3" id="KW-1185">Reference proteome</keyword>
<organism evidence="2 3">
    <name type="scientific">Massilia aerilata</name>
    <dbReference type="NCBI Taxonomy" id="453817"/>
    <lineage>
        <taxon>Bacteria</taxon>
        <taxon>Pseudomonadati</taxon>
        <taxon>Pseudomonadota</taxon>
        <taxon>Betaproteobacteria</taxon>
        <taxon>Burkholderiales</taxon>
        <taxon>Oxalobacteraceae</taxon>
        <taxon>Telluria group</taxon>
        <taxon>Massilia</taxon>
    </lineage>
</organism>
<keyword evidence="1" id="KW-1133">Transmembrane helix</keyword>
<keyword evidence="1" id="KW-0472">Membrane</keyword>